<evidence type="ECO:0000313" key="5">
    <source>
        <dbReference type="Proteomes" id="UP001154420"/>
    </source>
</evidence>
<keyword evidence="1 2" id="KW-0238">DNA-binding</keyword>
<comment type="caution">
    <text evidence="4">The sequence shown here is derived from an EMBL/GenBank/DDBJ whole genome shotgun (WGS) entry which is preliminary data.</text>
</comment>
<feature type="domain" description="HTH tetR-type" evidence="3">
    <location>
        <begin position="12"/>
        <end position="72"/>
    </location>
</feature>
<evidence type="ECO:0000313" key="4">
    <source>
        <dbReference type="EMBL" id="NBJ94325.1"/>
    </source>
</evidence>
<dbReference type="EMBL" id="QZDT01000035">
    <property type="protein sequence ID" value="NBJ94325.1"/>
    <property type="molecule type" value="Genomic_DNA"/>
</dbReference>
<protein>
    <submittedName>
        <fullName evidence="4">TetR/AcrR family transcriptional regulator</fullName>
    </submittedName>
</protein>
<accession>A0A9X5BI08</accession>
<dbReference type="InterPro" id="IPR001647">
    <property type="entry name" value="HTH_TetR"/>
</dbReference>
<dbReference type="SUPFAM" id="SSF46689">
    <property type="entry name" value="Homeodomain-like"/>
    <property type="match status" value="1"/>
</dbReference>
<organism evidence="4 5">
    <name type="scientific">Parablautia muri</name>
    <dbReference type="NCBI Taxonomy" id="2320879"/>
    <lineage>
        <taxon>Bacteria</taxon>
        <taxon>Bacillati</taxon>
        <taxon>Bacillota</taxon>
        <taxon>Clostridia</taxon>
        <taxon>Lachnospirales</taxon>
        <taxon>Lachnospiraceae</taxon>
        <taxon>Parablautia</taxon>
    </lineage>
</organism>
<dbReference type="GO" id="GO:0003677">
    <property type="term" value="F:DNA binding"/>
    <property type="evidence" value="ECO:0007669"/>
    <property type="project" value="UniProtKB-UniRule"/>
</dbReference>
<dbReference type="InterPro" id="IPR009057">
    <property type="entry name" value="Homeodomain-like_sf"/>
</dbReference>
<keyword evidence="5" id="KW-1185">Reference proteome</keyword>
<evidence type="ECO:0000259" key="3">
    <source>
        <dbReference type="PROSITE" id="PS50977"/>
    </source>
</evidence>
<dbReference type="PANTHER" id="PTHR43479:SF11">
    <property type="entry name" value="ACREF_ENVCD OPERON REPRESSOR-RELATED"/>
    <property type="match status" value="1"/>
</dbReference>
<dbReference type="Proteomes" id="UP001154420">
    <property type="component" value="Unassembled WGS sequence"/>
</dbReference>
<dbReference type="Gene3D" id="1.10.357.10">
    <property type="entry name" value="Tetracycline Repressor, domain 2"/>
    <property type="match status" value="1"/>
</dbReference>
<evidence type="ECO:0000256" key="1">
    <source>
        <dbReference type="ARBA" id="ARBA00023125"/>
    </source>
</evidence>
<reference evidence="4" key="1">
    <citation type="submission" date="2018-09" db="EMBL/GenBank/DDBJ databases">
        <title>Murine metabolic-syndrome-specific gut microbial biobank.</title>
        <authorList>
            <person name="Liu C."/>
        </authorList>
    </citation>
    <scope>NUCLEOTIDE SEQUENCE</scope>
    <source>
        <strain evidence="4">D42-62</strain>
    </source>
</reference>
<dbReference type="OrthoDB" id="9810250at2"/>
<dbReference type="PROSITE" id="PS50977">
    <property type="entry name" value="HTH_TETR_2"/>
    <property type="match status" value="1"/>
</dbReference>
<gene>
    <name evidence="4" type="ORF">D5281_17480</name>
</gene>
<name>A0A9X5BI08_9FIRM</name>
<sequence length="187" mass="21960">MANSGKEDLRSRRTREFIRKAFEDMICEMDYEQISIKELTERANINRKTFYLHYNSLDDLLREMQNELAQAFIERTKGLERPRDLDKITREFFLSHEELGKLGERITCSGSYHYISRRITNDIMGNVWKEDKNGSSNPYIQNIYMTYVSQSTLAIYKQWVADGKKIPLENIIQIAIKLVCNGANSLM</sequence>
<evidence type="ECO:0000256" key="2">
    <source>
        <dbReference type="PROSITE-ProRule" id="PRU00335"/>
    </source>
</evidence>
<dbReference type="InterPro" id="IPR050624">
    <property type="entry name" value="HTH-type_Tx_Regulator"/>
</dbReference>
<dbReference type="AlphaFoldDB" id="A0A9X5BI08"/>
<dbReference type="RefSeq" id="WP_160561365.1">
    <property type="nucleotide sequence ID" value="NZ_QZDT01000035.1"/>
</dbReference>
<proteinExistence type="predicted"/>
<feature type="DNA-binding region" description="H-T-H motif" evidence="2">
    <location>
        <begin position="35"/>
        <end position="54"/>
    </location>
</feature>
<dbReference type="PANTHER" id="PTHR43479">
    <property type="entry name" value="ACREF/ENVCD OPERON REPRESSOR-RELATED"/>
    <property type="match status" value="1"/>
</dbReference>